<comment type="subcellular location">
    <subcellularLocation>
        <location evidence="1">Cell inner membrane</location>
        <topology evidence="1">Single-pass membrane protein</topology>
    </subcellularLocation>
</comment>
<dbReference type="Proteomes" id="UP001363010">
    <property type="component" value="Unassembled WGS sequence"/>
</dbReference>
<gene>
    <name evidence="12" type="ORF">WKW80_07280</name>
</gene>
<reference evidence="12 13" key="1">
    <citation type="submission" date="2024-03" db="EMBL/GenBank/DDBJ databases">
        <title>Novel species of the genus Variovorax.</title>
        <authorList>
            <person name="Liu Q."/>
            <person name="Xin Y.-H."/>
        </authorList>
    </citation>
    <scope>NUCLEOTIDE SEQUENCE [LARGE SCALE GENOMIC DNA]</scope>
    <source>
        <strain evidence="12 13">KACC 18501</strain>
    </source>
</reference>
<evidence type="ECO:0000259" key="11">
    <source>
        <dbReference type="Pfam" id="PF12019"/>
    </source>
</evidence>
<keyword evidence="13" id="KW-1185">Reference proteome</keyword>
<feature type="domain" description="General secretion pathway GspH" evidence="11">
    <location>
        <begin position="31"/>
        <end position="156"/>
    </location>
</feature>
<evidence type="ECO:0000256" key="3">
    <source>
        <dbReference type="ARBA" id="ARBA00022475"/>
    </source>
</evidence>
<evidence type="ECO:0000313" key="12">
    <source>
        <dbReference type="EMBL" id="MEJ8821836.1"/>
    </source>
</evidence>
<dbReference type="InterPro" id="IPR045584">
    <property type="entry name" value="Pilin-like"/>
</dbReference>
<proteinExistence type="inferred from homology"/>
<accession>A0ABU8VVJ4</accession>
<keyword evidence="3" id="KW-1003">Cell membrane</keyword>
<evidence type="ECO:0000256" key="7">
    <source>
        <dbReference type="ARBA" id="ARBA00022989"/>
    </source>
</evidence>
<evidence type="ECO:0000256" key="5">
    <source>
        <dbReference type="ARBA" id="ARBA00022519"/>
    </source>
</evidence>
<sequence>MVTIVVLGILVALGLPNLRDFLVGTRLSSSVNGFVGLASFARSEAIVRNQDVIVCPKNAGSNACVSTTAWNTYEVEAFVDADGDGNFSAGDILLKTQAAVDPDNSQMGFDRSSPGILTFGSAGFARTAQFFKIYAKSSDAAYQAKYGRTICVSKVGRIRVADYALTTCPDF</sequence>
<dbReference type="EMBL" id="JBBKZV010000003">
    <property type="protein sequence ID" value="MEJ8821836.1"/>
    <property type="molecule type" value="Genomic_DNA"/>
</dbReference>
<protein>
    <recommendedName>
        <fullName evidence="2">Type II secretion system protein H</fullName>
    </recommendedName>
    <alternativeName>
        <fullName evidence="10">General secretion pathway protein H</fullName>
    </alternativeName>
</protein>
<evidence type="ECO:0000256" key="10">
    <source>
        <dbReference type="ARBA" id="ARBA00030775"/>
    </source>
</evidence>
<dbReference type="InterPro" id="IPR022346">
    <property type="entry name" value="T2SS_GspH"/>
</dbReference>
<evidence type="ECO:0000256" key="2">
    <source>
        <dbReference type="ARBA" id="ARBA00021549"/>
    </source>
</evidence>
<keyword evidence="8" id="KW-0472">Membrane</keyword>
<evidence type="ECO:0000256" key="1">
    <source>
        <dbReference type="ARBA" id="ARBA00004377"/>
    </source>
</evidence>
<evidence type="ECO:0000313" key="13">
    <source>
        <dbReference type="Proteomes" id="UP001363010"/>
    </source>
</evidence>
<keyword evidence="5" id="KW-0997">Cell inner membrane</keyword>
<comment type="caution">
    <text evidence="12">The sequence shown here is derived from an EMBL/GenBank/DDBJ whole genome shotgun (WGS) entry which is preliminary data.</text>
</comment>
<evidence type="ECO:0000256" key="6">
    <source>
        <dbReference type="ARBA" id="ARBA00022692"/>
    </source>
</evidence>
<dbReference type="Gene3D" id="3.55.40.10">
    <property type="entry name" value="minor pseudopilin epsh domain"/>
    <property type="match status" value="1"/>
</dbReference>
<comment type="similarity">
    <text evidence="9">Belongs to the GSP H family.</text>
</comment>
<evidence type="ECO:0000256" key="9">
    <source>
        <dbReference type="ARBA" id="ARBA00025772"/>
    </source>
</evidence>
<organism evidence="12 13">
    <name type="scientific">Variovorax humicola</name>
    <dbReference type="NCBI Taxonomy" id="1769758"/>
    <lineage>
        <taxon>Bacteria</taxon>
        <taxon>Pseudomonadati</taxon>
        <taxon>Pseudomonadota</taxon>
        <taxon>Betaproteobacteria</taxon>
        <taxon>Burkholderiales</taxon>
        <taxon>Comamonadaceae</taxon>
        <taxon>Variovorax</taxon>
    </lineage>
</organism>
<dbReference type="SUPFAM" id="SSF54523">
    <property type="entry name" value="Pili subunits"/>
    <property type="match status" value="1"/>
</dbReference>
<keyword evidence="6" id="KW-0812">Transmembrane</keyword>
<keyword evidence="7" id="KW-1133">Transmembrane helix</keyword>
<evidence type="ECO:0000256" key="4">
    <source>
        <dbReference type="ARBA" id="ARBA00022481"/>
    </source>
</evidence>
<dbReference type="Pfam" id="PF12019">
    <property type="entry name" value="GspH"/>
    <property type="match status" value="1"/>
</dbReference>
<keyword evidence="4" id="KW-0488">Methylation</keyword>
<evidence type="ECO:0000256" key="8">
    <source>
        <dbReference type="ARBA" id="ARBA00023136"/>
    </source>
</evidence>
<name>A0ABU8VVJ4_9BURK</name>